<proteinExistence type="predicted"/>
<dbReference type="Pfam" id="PF04657">
    <property type="entry name" value="DMT_YdcZ"/>
    <property type="match status" value="1"/>
</dbReference>
<comment type="caution">
    <text evidence="2">The sequence shown here is derived from an EMBL/GenBank/DDBJ whole genome shotgun (WGS) entry which is preliminary data.</text>
</comment>
<evidence type="ECO:0000313" key="2">
    <source>
        <dbReference type="EMBL" id="RIH91753.1"/>
    </source>
</evidence>
<evidence type="ECO:0000313" key="3">
    <source>
        <dbReference type="Proteomes" id="UP000266178"/>
    </source>
</evidence>
<dbReference type="OrthoDB" id="9097160at2"/>
<evidence type="ECO:0000256" key="1">
    <source>
        <dbReference type="SAM" id="Phobius"/>
    </source>
</evidence>
<keyword evidence="1" id="KW-0472">Membrane</keyword>
<protein>
    <submittedName>
        <fullName evidence="2">Putative inner membrane exporter, YdcZ</fullName>
    </submittedName>
</protein>
<dbReference type="PANTHER" id="PTHR34821:SF2">
    <property type="entry name" value="INNER MEMBRANE PROTEIN YDCZ"/>
    <property type="match status" value="1"/>
</dbReference>
<dbReference type="InterPro" id="IPR006750">
    <property type="entry name" value="YdcZ"/>
</dbReference>
<dbReference type="RefSeq" id="WP_119357799.1">
    <property type="nucleotide sequence ID" value="NZ_BJXM01000021.1"/>
</dbReference>
<keyword evidence="3" id="KW-1185">Reference proteome</keyword>
<feature type="transmembrane region" description="Helical" evidence="1">
    <location>
        <begin position="35"/>
        <end position="58"/>
    </location>
</feature>
<dbReference type="EMBL" id="QWLB01000033">
    <property type="protein sequence ID" value="RIH91753.1"/>
    <property type="molecule type" value="Genomic_DNA"/>
</dbReference>
<organism evidence="2 3">
    <name type="scientific">Meiothermus granaticius NBRC 107808</name>
    <dbReference type="NCBI Taxonomy" id="1227551"/>
    <lineage>
        <taxon>Bacteria</taxon>
        <taxon>Thermotogati</taxon>
        <taxon>Deinococcota</taxon>
        <taxon>Deinococci</taxon>
        <taxon>Thermales</taxon>
        <taxon>Thermaceae</taxon>
        <taxon>Meiothermus</taxon>
    </lineage>
</organism>
<dbReference type="AlphaFoldDB" id="A0A399F6K7"/>
<dbReference type="PANTHER" id="PTHR34821">
    <property type="entry name" value="INNER MEMBRANE PROTEIN YDCZ"/>
    <property type="match status" value="1"/>
</dbReference>
<dbReference type="GO" id="GO:0005886">
    <property type="term" value="C:plasma membrane"/>
    <property type="evidence" value="ECO:0007669"/>
    <property type="project" value="TreeGrafter"/>
</dbReference>
<accession>A0A399F6K7</accession>
<feature type="transmembrane region" description="Helical" evidence="1">
    <location>
        <begin position="95"/>
        <end position="116"/>
    </location>
</feature>
<keyword evidence="1" id="KW-0812">Transmembrane</keyword>
<keyword evidence="1" id="KW-1133">Transmembrane helix</keyword>
<name>A0A399F6K7_9DEIN</name>
<reference evidence="2 3" key="1">
    <citation type="submission" date="2018-08" db="EMBL/GenBank/DDBJ databases">
        <title>Meiothermus granaticius genome AF-68 sequencing project.</title>
        <authorList>
            <person name="Da Costa M.S."/>
            <person name="Albuquerque L."/>
            <person name="Raposo P."/>
            <person name="Froufe H.J.C."/>
            <person name="Barroso C.S."/>
            <person name="Egas C."/>
        </authorList>
    </citation>
    <scope>NUCLEOTIDE SEQUENCE [LARGE SCALE GENOMIC DNA]</scope>
    <source>
        <strain evidence="2 3">AF-68</strain>
    </source>
</reference>
<sequence length="147" mass="15397">MIWLLLLALSGGVVLATQAGINGELGRGLKNPVLAALVSFSVGTFSLLLYALVSRARFPDGSALAAIPKIAWVAGGVLGAFYLLTTILVPPRIGVAAFFSLVVLGQLSASLLFDHFGLLGLPTHPVNPWRVLGVLLLLAGVVLIRRF</sequence>
<feature type="transmembrane region" description="Helical" evidence="1">
    <location>
        <begin position="128"/>
        <end position="144"/>
    </location>
</feature>
<gene>
    <name evidence="2" type="ORF">Mgrana_02329</name>
</gene>
<dbReference type="Proteomes" id="UP000266178">
    <property type="component" value="Unassembled WGS sequence"/>
</dbReference>
<feature type="transmembrane region" description="Helical" evidence="1">
    <location>
        <begin position="70"/>
        <end position="89"/>
    </location>
</feature>